<keyword evidence="3 6" id="KW-0808">Transferase</keyword>
<dbReference type="GO" id="GO:0042732">
    <property type="term" value="P:D-xylose metabolic process"/>
    <property type="evidence" value="ECO:0007669"/>
    <property type="project" value="UniProtKB-UniRule"/>
</dbReference>
<keyword evidence="4 6" id="KW-0418">Kinase</keyword>
<keyword evidence="6" id="KW-0119">Carbohydrate metabolism</keyword>
<feature type="domain" description="Carbohydrate kinase FGGY N-terminal" evidence="7">
    <location>
        <begin position="135"/>
        <end position="293"/>
    </location>
</feature>
<gene>
    <name evidence="9" type="primary">xkiA_1</name>
    <name evidence="9" type="ORF">LOC62_05G007259</name>
</gene>
<evidence type="ECO:0000256" key="2">
    <source>
        <dbReference type="ARBA" id="ARBA00022629"/>
    </source>
</evidence>
<evidence type="ECO:0000259" key="7">
    <source>
        <dbReference type="Pfam" id="PF00370"/>
    </source>
</evidence>
<dbReference type="Pfam" id="PF02782">
    <property type="entry name" value="FGGY_C"/>
    <property type="match status" value="1"/>
</dbReference>
<feature type="domain" description="Carbohydrate kinase FGGY C-terminal" evidence="8">
    <location>
        <begin position="305"/>
        <end position="520"/>
    </location>
</feature>
<evidence type="ECO:0000256" key="1">
    <source>
        <dbReference type="ARBA" id="ARBA00009156"/>
    </source>
</evidence>
<comment type="catalytic activity">
    <reaction evidence="5 6">
        <text>D-xylulose + ATP = D-xylulose 5-phosphate + ADP + H(+)</text>
        <dbReference type="Rhea" id="RHEA:10964"/>
        <dbReference type="ChEBI" id="CHEBI:15378"/>
        <dbReference type="ChEBI" id="CHEBI:17140"/>
        <dbReference type="ChEBI" id="CHEBI:30616"/>
        <dbReference type="ChEBI" id="CHEBI:57737"/>
        <dbReference type="ChEBI" id="CHEBI:456216"/>
        <dbReference type="EC" id="2.7.1.17"/>
    </reaction>
</comment>
<dbReference type="PANTHER" id="PTHR10196">
    <property type="entry name" value="SUGAR KINASE"/>
    <property type="match status" value="1"/>
</dbReference>
<evidence type="ECO:0000256" key="4">
    <source>
        <dbReference type="ARBA" id="ARBA00022777"/>
    </source>
</evidence>
<dbReference type="Proteomes" id="UP000827549">
    <property type="component" value="Chromosome 5"/>
</dbReference>
<evidence type="ECO:0000259" key="8">
    <source>
        <dbReference type="Pfam" id="PF02782"/>
    </source>
</evidence>
<proteinExistence type="inferred from homology"/>
<dbReference type="SUPFAM" id="SSF53067">
    <property type="entry name" value="Actin-like ATPase domain"/>
    <property type="match status" value="2"/>
</dbReference>
<keyword evidence="6" id="KW-0067">ATP-binding</keyword>
<organism evidence="9 10">
    <name type="scientific">Vanrija pseudolonga</name>
    <dbReference type="NCBI Taxonomy" id="143232"/>
    <lineage>
        <taxon>Eukaryota</taxon>
        <taxon>Fungi</taxon>
        <taxon>Dikarya</taxon>
        <taxon>Basidiomycota</taxon>
        <taxon>Agaricomycotina</taxon>
        <taxon>Tremellomycetes</taxon>
        <taxon>Trichosporonales</taxon>
        <taxon>Trichosporonaceae</taxon>
        <taxon>Vanrija</taxon>
    </lineage>
</organism>
<reference evidence="9" key="1">
    <citation type="submission" date="2023-10" db="EMBL/GenBank/DDBJ databases">
        <authorList>
            <person name="Noh H."/>
        </authorList>
    </citation>
    <scope>NUCLEOTIDE SEQUENCE</scope>
    <source>
        <strain evidence="9">DUCC4014</strain>
    </source>
</reference>
<protein>
    <recommendedName>
        <fullName evidence="6">Xylulose kinase</fullName>
        <ecNumber evidence="6">2.7.1.17</ecNumber>
    </recommendedName>
</protein>
<dbReference type="CDD" id="cd07776">
    <property type="entry name" value="ASKHA_NBD_FGGY_SpXK-like"/>
    <property type="match status" value="1"/>
</dbReference>
<dbReference type="InterPro" id="IPR043129">
    <property type="entry name" value="ATPase_NBD"/>
</dbReference>
<dbReference type="RefSeq" id="XP_062629764.1">
    <property type="nucleotide sequence ID" value="XM_062773781.1"/>
</dbReference>
<keyword evidence="2 6" id="KW-0859">Xylose metabolism</keyword>
<dbReference type="InterPro" id="IPR042024">
    <property type="entry name" value="D-XK_euk"/>
</dbReference>
<dbReference type="GO" id="GO:0005829">
    <property type="term" value="C:cytosol"/>
    <property type="evidence" value="ECO:0007669"/>
    <property type="project" value="TreeGrafter"/>
</dbReference>
<name>A0AAF0YHK5_9TREE</name>
<dbReference type="InterPro" id="IPR018484">
    <property type="entry name" value="FGGY_N"/>
</dbReference>
<evidence type="ECO:0000256" key="6">
    <source>
        <dbReference type="RuleBase" id="RU367058"/>
    </source>
</evidence>
<dbReference type="GO" id="GO:0005997">
    <property type="term" value="P:xylulose metabolic process"/>
    <property type="evidence" value="ECO:0007669"/>
    <property type="project" value="TreeGrafter"/>
</dbReference>
<comment type="similarity">
    <text evidence="1 6">Belongs to the FGGY kinase family.</text>
</comment>
<keyword evidence="10" id="KW-1185">Reference proteome</keyword>
<evidence type="ECO:0000256" key="3">
    <source>
        <dbReference type="ARBA" id="ARBA00022679"/>
    </source>
</evidence>
<dbReference type="EMBL" id="CP086718">
    <property type="protein sequence ID" value="WOO83738.1"/>
    <property type="molecule type" value="Genomic_DNA"/>
</dbReference>
<dbReference type="Pfam" id="PF00370">
    <property type="entry name" value="FGGY_N"/>
    <property type="match status" value="1"/>
</dbReference>
<dbReference type="PANTHER" id="PTHR10196:SF57">
    <property type="entry name" value="XYLULOSE KINASE"/>
    <property type="match status" value="1"/>
</dbReference>
<evidence type="ECO:0000256" key="5">
    <source>
        <dbReference type="ARBA" id="ARBA00048885"/>
    </source>
</evidence>
<dbReference type="EC" id="2.7.1.17" evidence="6"/>
<dbReference type="Gene3D" id="3.30.420.40">
    <property type="match status" value="2"/>
</dbReference>
<dbReference type="GeneID" id="87810432"/>
<accession>A0AAF0YHK5</accession>
<sequence length="617" mass="65236">MAPPQPLFLGLDCSTQALKASLLSSDLRVLAEEEVRFDNDLAHFGTRGGVLHGPEGSGEVFSPVLQPVEALDLLLERIKAAGWDVDSIRAVSAAGQQHATVYWSHEASRLLGTLDPGAPMAPQLLRAFSRDIIPNWQDSSTGAECAEITAALGSAEQLADATGSSAHTRFSGAQIAKFRKVSPEAYADTARISLVSSMVTTLLCADGDVKGIDESDACGMNLWDMRSRAWSEPALAAVAGGGGDTAALRSKLGLVETDGGRVVGQIGQWFVKRYGFSPECIVLPGTGDNPATFLSLVLRESEGLLSLGTSDVVMVSTAAYTPHPEYHAFFHPAQIAPPSKDGTAVAGAQAEQLRYFNMLVYKSAYVGWSPLTPDGSLAREHVRDKYFAKCWDDFNAAAERLRPKSAADVPSRTAFWWLLPDIIPANAHGVHKYEGRDAASAGSVDAFADRDAEALAILESQMLNYRSRSSAILGSPAGLSRAYVAGGAGKNPTICAVAADVLACPVSKAVEWDGRQWGEAGWNACSVGVGYKARWGWEREAARQRGDGARASIGFDDLIAEIRRARRAALPAEALSAADAPDDEGVANVAVPGPGAGAYDAAVGWWQALEARALAGK</sequence>
<keyword evidence="6" id="KW-0547">Nucleotide-binding</keyword>
<dbReference type="InterPro" id="IPR018485">
    <property type="entry name" value="FGGY_C"/>
</dbReference>
<evidence type="ECO:0000313" key="9">
    <source>
        <dbReference type="EMBL" id="WOO83738.1"/>
    </source>
</evidence>
<evidence type="ECO:0000313" key="10">
    <source>
        <dbReference type="Proteomes" id="UP000827549"/>
    </source>
</evidence>
<dbReference type="GO" id="GO:0005524">
    <property type="term" value="F:ATP binding"/>
    <property type="evidence" value="ECO:0007669"/>
    <property type="project" value="UniProtKB-UniRule"/>
</dbReference>
<dbReference type="AlphaFoldDB" id="A0AAF0YHK5"/>
<dbReference type="GO" id="GO:0004856">
    <property type="term" value="F:D-xylulokinase activity"/>
    <property type="evidence" value="ECO:0007669"/>
    <property type="project" value="UniProtKB-UniRule"/>
</dbReference>
<comment type="function">
    <text evidence="6">Highly specific D-xylulose kinase which participates in the catabolism of xylose. Xylose is a major component of hemicelluloses such as xylan. Most fungi utilize D-xylose via three enzymatic reactions, xylose reductase (XR), xylitol dehydrogenase (XDH), and xylulokinase, to form xylulose 5-phosphate, which enters pentose phosphate pathway.</text>
</comment>